<dbReference type="Gene3D" id="3.40.1030.10">
    <property type="entry name" value="Nucleoside phosphorylase/phosphoribosyltransferase catalytic domain"/>
    <property type="match status" value="1"/>
</dbReference>
<dbReference type="GO" id="GO:0006206">
    <property type="term" value="P:pyrimidine nucleobase metabolic process"/>
    <property type="evidence" value="ECO:0007669"/>
    <property type="project" value="InterPro"/>
</dbReference>
<accession>U1GSJ8</accession>
<dbReference type="Pfam" id="PF07831">
    <property type="entry name" value="PYNP_C"/>
    <property type="match status" value="1"/>
</dbReference>
<reference evidence="10 11" key="1">
    <citation type="submission" date="2013-08" db="EMBL/GenBank/DDBJ databases">
        <authorList>
            <person name="Durkin A.S."/>
            <person name="Haft D.R."/>
            <person name="McCorrison J."/>
            <person name="Torralba M."/>
            <person name="Gillis M."/>
            <person name="Haft D.H."/>
            <person name="Methe B."/>
            <person name="Sutton G."/>
            <person name="Nelson K.E."/>
        </authorList>
    </citation>
    <scope>NUCLEOTIDE SEQUENCE [LARGE SCALE GENOMIC DNA]</scope>
    <source>
        <strain evidence="9 11">ATCC 35536</strain>
        <strain evidence="8 10">VPI DR56BR1116</strain>
    </source>
</reference>
<dbReference type="Pfam" id="PF02885">
    <property type="entry name" value="Glycos_trans_3N"/>
    <property type="match status" value="1"/>
</dbReference>
<dbReference type="GO" id="GO:0006213">
    <property type="term" value="P:pyrimidine nucleoside metabolic process"/>
    <property type="evidence" value="ECO:0007669"/>
    <property type="project" value="InterPro"/>
</dbReference>
<dbReference type="STRING" id="1125725.HMPREF1325_1726"/>
<evidence type="ECO:0000256" key="2">
    <source>
        <dbReference type="ARBA" id="ARBA00011738"/>
    </source>
</evidence>
<dbReference type="GO" id="GO:0004645">
    <property type="term" value="F:1,4-alpha-oligoglucan phosphorylase activity"/>
    <property type="evidence" value="ECO:0007669"/>
    <property type="project" value="InterPro"/>
</dbReference>
<dbReference type="InterPro" id="IPR000053">
    <property type="entry name" value="Thymidine/pyrmidine_PPase"/>
</dbReference>
<sequence>MKATDIIAKKRGTFVRGEDGTQKIAQSTALTREEIAFMVSGYVEGTIPDYQIASWLMAIYFNGMTFEETGMLTDVMLRSGDVIDLRAARLSGPFVDKHSTGGVGDKISLPLAPIAACCGVQVPMMSGRALGYTGGTLDKLESIEGYRTDLTPETFAKLIAKTGFAMTGQTKKIVPADRLLYALRDVTGTVESVSLITSSILSKKVAEGSDALVFDVKCGSGAFMKSMYDAESLALSLVKTASAMGKKASAFITGMDTPLGKKVGNFLEIEETIECLEGRGPEDVMEETYALCSEMLLLGGKAKTEADALAQCKHAVESGAAREKFLQNVEDQGGNPAKLLSEIGKRRSPHHASLEAQASGFLTLDSLSVGLAGIDLGVGRNKTSDAVCPDAGFIVHAKTGDFVHKGDRILDIYGKDEACLTSAKRKIEDALAYSDTALDKKPLILKTIRQ</sequence>
<dbReference type="EMBL" id="AUZJ01000066">
    <property type="protein sequence ID" value="ERF59614.1"/>
    <property type="molecule type" value="Genomic_DNA"/>
</dbReference>
<organism evidence="8 10">
    <name type="scientific">Treponema socranskii subsp. socranskii VPI DR56BR1116 = ATCC 35536</name>
    <dbReference type="NCBI Taxonomy" id="1125725"/>
    <lineage>
        <taxon>Bacteria</taxon>
        <taxon>Pseudomonadati</taxon>
        <taxon>Spirochaetota</taxon>
        <taxon>Spirochaetia</taxon>
        <taxon>Spirochaetales</taxon>
        <taxon>Treponemataceae</taxon>
        <taxon>Treponema</taxon>
    </lineage>
</organism>
<dbReference type="Gene3D" id="3.90.1170.30">
    <property type="entry name" value="Pyrimidine nucleoside phosphorylase-like, C-terminal domain"/>
    <property type="match status" value="1"/>
</dbReference>
<dbReference type="GO" id="GO:0009032">
    <property type="term" value="F:thymidine phosphorylase activity"/>
    <property type="evidence" value="ECO:0007669"/>
    <property type="project" value="UniProtKB-EC"/>
</dbReference>
<evidence type="ECO:0000256" key="3">
    <source>
        <dbReference type="ARBA" id="ARBA00011892"/>
    </source>
</evidence>
<dbReference type="NCBIfam" id="TIGR02644">
    <property type="entry name" value="Y_phosphoryl"/>
    <property type="match status" value="1"/>
</dbReference>
<evidence type="ECO:0000256" key="6">
    <source>
        <dbReference type="ARBA" id="ARBA00048550"/>
    </source>
</evidence>
<dbReference type="InterPro" id="IPR017459">
    <property type="entry name" value="Glycosyl_Trfase_fam3_N_dom"/>
</dbReference>
<dbReference type="InterPro" id="IPR035902">
    <property type="entry name" value="Nuc_phospho_transferase"/>
</dbReference>
<gene>
    <name evidence="8" type="primary">pdp</name>
    <name evidence="9" type="ORF">HMPREF0860_0317</name>
    <name evidence="8" type="ORF">HMPREF1325_1726</name>
</gene>
<dbReference type="GO" id="GO:0005829">
    <property type="term" value="C:cytosol"/>
    <property type="evidence" value="ECO:0007669"/>
    <property type="project" value="TreeGrafter"/>
</dbReference>
<evidence type="ECO:0000313" key="11">
    <source>
        <dbReference type="Proteomes" id="UP000016646"/>
    </source>
</evidence>
<protein>
    <recommendedName>
        <fullName evidence="3">thymidine phosphorylase</fullName>
        <ecNumber evidence="3">2.4.2.4</ecNumber>
    </recommendedName>
</protein>
<feature type="domain" description="Pyrimidine nucleoside phosphorylase C-terminal" evidence="7">
    <location>
        <begin position="361"/>
        <end position="434"/>
    </location>
</feature>
<dbReference type="InterPro" id="IPR000312">
    <property type="entry name" value="Glycosyl_Trfase_fam3"/>
</dbReference>
<dbReference type="PROSITE" id="PS00647">
    <property type="entry name" value="THYMID_PHOSPHORYLASE"/>
    <property type="match status" value="1"/>
</dbReference>
<dbReference type="InterPro" id="IPR036566">
    <property type="entry name" value="PYNP-like_C_sf"/>
</dbReference>
<evidence type="ECO:0000313" key="10">
    <source>
        <dbReference type="Proteomes" id="UP000016412"/>
    </source>
</evidence>
<dbReference type="AlphaFoldDB" id="U1GSJ8"/>
<dbReference type="SUPFAM" id="SSF47648">
    <property type="entry name" value="Nucleoside phosphorylase/phosphoribosyltransferase N-terminal domain"/>
    <property type="match status" value="1"/>
</dbReference>
<dbReference type="InterPro" id="IPR013102">
    <property type="entry name" value="PYNP_C"/>
</dbReference>
<evidence type="ECO:0000259" key="7">
    <source>
        <dbReference type="SMART" id="SM00941"/>
    </source>
</evidence>
<dbReference type="OrthoDB" id="9763887at2"/>
<dbReference type="SMART" id="SM00941">
    <property type="entry name" value="PYNP_C"/>
    <property type="match status" value="1"/>
</dbReference>
<dbReference type="PIRSF" id="PIRSF000478">
    <property type="entry name" value="TP_PyNP"/>
    <property type="match status" value="1"/>
</dbReference>
<evidence type="ECO:0000313" key="9">
    <source>
        <dbReference type="EMBL" id="ERJ98472.1"/>
    </source>
</evidence>
<dbReference type="RefSeq" id="WP_021331503.1">
    <property type="nucleotide sequence ID" value="NZ_AUZJ01000066.1"/>
</dbReference>
<dbReference type="PANTHER" id="PTHR10515:SF0">
    <property type="entry name" value="THYMIDINE PHOSPHORYLASE"/>
    <property type="match status" value="1"/>
</dbReference>
<dbReference type="Proteomes" id="UP000016646">
    <property type="component" value="Unassembled WGS sequence"/>
</dbReference>
<dbReference type="SUPFAM" id="SSF52418">
    <property type="entry name" value="Nucleoside phosphorylase/phosphoribosyltransferase catalytic domain"/>
    <property type="match status" value="1"/>
</dbReference>
<comment type="caution">
    <text evidence="8">The sequence shown here is derived from an EMBL/GenBank/DDBJ whole genome shotgun (WGS) entry which is preliminary data.</text>
</comment>
<dbReference type="Gene3D" id="1.20.970.10">
    <property type="entry name" value="Transferase, Pyrimidine Nucleoside Phosphorylase, Chain C"/>
    <property type="match status" value="1"/>
</dbReference>
<keyword evidence="4 8" id="KW-0328">Glycosyltransferase</keyword>
<keyword evidence="11" id="KW-1185">Reference proteome</keyword>
<dbReference type="Pfam" id="PF00591">
    <property type="entry name" value="Glycos_transf_3"/>
    <property type="match status" value="1"/>
</dbReference>
<evidence type="ECO:0000313" key="8">
    <source>
        <dbReference type="EMBL" id="ERF59614.1"/>
    </source>
</evidence>
<name>U1GSJ8_TRESO</name>
<dbReference type="NCBIfam" id="NF004490">
    <property type="entry name" value="PRK05820.1"/>
    <property type="match status" value="1"/>
</dbReference>
<dbReference type="PATRIC" id="fig|1125725.3.peg.2480"/>
<dbReference type="PANTHER" id="PTHR10515">
    <property type="entry name" value="THYMIDINE PHOSPHORYLASE"/>
    <property type="match status" value="1"/>
</dbReference>
<dbReference type="SUPFAM" id="SSF54680">
    <property type="entry name" value="Pyrimidine nucleoside phosphorylase C-terminal domain"/>
    <property type="match status" value="1"/>
</dbReference>
<comment type="subunit">
    <text evidence="2">Homodimer.</text>
</comment>
<dbReference type="FunFam" id="3.40.1030.10:FF:000003">
    <property type="entry name" value="Pyrimidine-nucleoside phosphorylase"/>
    <property type="match status" value="1"/>
</dbReference>
<dbReference type="Proteomes" id="UP000016412">
    <property type="component" value="Unassembled WGS sequence"/>
</dbReference>
<keyword evidence="5 8" id="KW-0808">Transferase</keyword>
<dbReference type="InterPro" id="IPR018090">
    <property type="entry name" value="Pyrmidine_PPas_bac/euk"/>
</dbReference>
<proteinExistence type="inferred from homology"/>
<evidence type="ECO:0000256" key="1">
    <source>
        <dbReference type="ARBA" id="ARBA00006915"/>
    </source>
</evidence>
<evidence type="ECO:0000256" key="5">
    <source>
        <dbReference type="ARBA" id="ARBA00022679"/>
    </source>
</evidence>
<comment type="catalytic activity">
    <reaction evidence="6">
        <text>thymidine + phosphate = 2-deoxy-alpha-D-ribose 1-phosphate + thymine</text>
        <dbReference type="Rhea" id="RHEA:16037"/>
        <dbReference type="ChEBI" id="CHEBI:17748"/>
        <dbReference type="ChEBI" id="CHEBI:17821"/>
        <dbReference type="ChEBI" id="CHEBI:43474"/>
        <dbReference type="ChEBI" id="CHEBI:57259"/>
        <dbReference type="EC" id="2.4.2.4"/>
    </reaction>
</comment>
<evidence type="ECO:0000256" key="4">
    <source>
        <dbReference type="ARBA" id="ARBA00022676"/>
    </source>
</evidence>
<dbReference type="EMBL" id="AVQI01000080">
    <property type="protein sequence ID" value="ERJ98472.1"/>
    <property type="molecule type" value="Genomic_DNA"/>
</dbReference>
<dbReference type="EC" id="2.4.2.4" evidence="3"/>
<dbReference type="InterPro" id="IPR036320">
    <property type="entry name" value="Glycosyl_Trfase_fam3_N_dom_sf"/>
</dbReference>
<dbReference type="eggNOG" id="COG0213">
    <property type="taxonomic scope" value="Bacteria"/>
</dbReference>
<dbReference type="InterPro" id="IPR017872">
    <property type="entry name" value="Pyrmidine_PPase_CS"/>
</dbReference>
<comment type="similarity">
    <text evidence="1">Belongs to the thymidine/pyrimidine-nucleoside phosphorylase family.</text>
</comment>